<evidence type="ECO:0000313" key="2">
    <source>
        <dbReference type="EMBL" id="GAA2590455.1"/>
    </source>
</evidence>
<feature type="compositionally biased region" description="Basic and acidic residues" evidence="1">
    <location>
        <begin position="111"/>
        <end position="129"/>
    </location>
</feature>
<organism evidence="2 3">
    <name type="scientific">Microbacterium binotii</name>
    <dbReference type="NCBI Taxonomy" id="462710"/>
    <lineage>
        <taxon>Bacteria</taxon>
        <taxon>Bacillati</taxon>
        <taxon>Actinomycetota</taxon>
        <taxon>Actinomycetes</taxon>
        <taxon>Micrococcales</taxon>
        <taxon>Microbacteriaceae</taxon>
        <taxon>Microbacterium</taxon>
    </lineage>
</organism>
<comment type="caution">
    <text evidence="2">The sequence shown here is derived from an EMBL/GenBank/DDBJ whole genome shotgun (WGS) entry which is preliminary data.</text>
</comment>
<sequence>MSAESPAAWAPDVREAMKGVANFRVSAPVTLIAGCLWDFGEDELAERALAMSADDHAAILRIAAVYENPHYPLPVVGRNITHGHVDALAAIAYFEGALRPLAQNRRRPQKNRPDRFRTPVPAPHHEGDA</sequence>
<dbReference type="EMBL" id="BAAARI010000038">
    <property type="protein sequence ID" value="GAA2590455.1"/>
    <property type="molecule type" value="Genomic_DNA"/>
</dbReference>
<dbReference type="Proteomes" id="UP001500274">
    <property type="component" value="Unassembled WGS sequence"/>
</dbReference>
<accession>A0ABN3PK61</accession>
<protein>
    <submittedName>
        <fullName evidence="2">Uncharacterized protein</fullName>
    </submittedName>
</protein>
<proteinExistence type="predicted"/>
<keyword evidence="3" id="KW-1185">Reference proteome</keyword>
<evidence type="ECO:0000313" key="3">
    <source>
        <dbReference type="Proteomes" id="UP001500274"/>
    </source>
</evidence>
<feature type="region of interest" description="Disordered" evidence="1">
    <location>
        <begin position="102"/>
        <end position="129"/>
    </location>
</feature>
<name>A0ABN3PK61_9MICO</name>
<dbReference type="RefSeq" id="WP_344231018.1">
    <property type="nucleotide sequence ID" value="NZ_BAAARI010000038.1"/>
</dbReference>
<gene>
    <name evidence="2" type="ORF">GCM10009862_30970</name>
</gene>
<evidence type="ECO:0000256" key="1">
    <source>
        <dbReference type="SAM" id="MobiDB-lite"/>
    </source>
</evidence>
<reference evidence="2 3" key="1">
    <citation type="journal article" date="2019" name="Int. J. Syst. Evol. Microbiol.">
        <title>The Global Catalogue of Microorganisms (GCM) 10K type strain sequencing project: providing services to taxonomists for standard genome sequencing and annotation.</title>
        <authorList>
            <consortium name="The Broad Institute Genomics Platform"/>
            <consortium name="The Broad Institute Genome Sequencing Center for Infectious Disease"/>
            <person name="Wu L."/>
            <person name="Ma J."/>
        </authorList>
    </citation>
    <scope>NUCLEOTIDE SEQUENCE [LARGE SCALE GENOMIC DNA]</scope>
    <source>
        <strain evidence="2 3">JCM 16365</strain>
    </source>
</reference>